<dbReference type="AlphaFoldDB" id="A0AA88A884"/>
<evidence type="ECO:0000313" key="1">
    <source>
        <dbReference type="EMBL" id="GMN40948.1"/>
    </source>
</evidence>
<evidence type="ECO:0000313" key="2">
    <source>
        <dbReference type="Proteomes" id="UP001187192"/>
    </source>
</evidence>
<keyword evidence="2" id="KW-1185">Reference proteome</keyword>
<sequence>MSPLEEDWHCGKEQDGEVLQRLGFGNPVSLDDIDLVFGNDSFYVIGVVFQFVNSNNGGGLPTFRVDVCSSDLSLDVVLVPPELLLYGISGRSSATESWPLIDRDIPSIVGVLSKRALHVLDFSVPRCVPIIGPQTCIFPFERQ</sequence>
<gene>
    <name evidence="1" type="ORF">TIFTF001_010163</name>
</gene>
<dbReference type="Proteomes" id="UP001187192">
    <property type="component" value="Unassembled WGS sequence"/>
</dbReference>
<name>A0AA88A884_FICCA</name>
<proteinExistence type="predicted"/>
<dbReference type="EMBL" id="BTGU01000012">
    <property type="protein sequence ID" value="GMN40948.1"/>
    <property type="molecule type" value="Genomic_DNA"/>
</dbReference>
<organism evidence="1 2">
    <name type="scientific">Ficus carica</name>
    <name type="common">Common fig</name>
    <dbReference type="NCBI Taxonomy" id="3494"/>
    <lineage>
        <taxon>Eukaryota</taxon>
        <taxon>Viridiplantae</taxon>
        <taxon>Streptophyta</taxon>
        <taxon>Embryophyta</taxon>
        <taxon>Tracheophyta</taxon>
        <taxon>Spermatophyta</taxon>
        <taxon>Magnoliopsida</taxon>
        <taxon>eudicotyledons</taxon>
        <taxon>Gunneridae</taxon>
        <taxon>Pentapetalae</taxon>
        <taxon>rosids</taxon>
        <taxon>fabids</taxon>
        <taxon>Rosales</taxon>
        <taxon>Moraceae</taxon>
        <taxon>Ficeae</taxon>
        <taxon>Ficus</taxon>
    </lineage>
</organism>
<protein>
    <submittedName>
        <fullName evidence="1">Uncharacterized protein</fullName>
    </submittedName>
</protein>
<comment type="caution">
    <text evidence="1">The sequence shown here is derived from an EMBL/GenBank/DDBJ whole genome shotgun (WGS) entry which is preliminary data.</text>
</comment>
<reference evidence="1" key="1">
    <citation type="submission" date="2023-07" db="EMBL/GenBank/DDBJ databases">
        <title>draft genome sequence of fig (Ficus carica).</title>
        <authorList>
            <person name="Takahashi T."/>
            <person name="Nishimura K."/>
        </authorList>
    </citation>
    <scope>NUCLEOTIDE SEQUENCE</scope>
</reference>
<accession>A0AA88A884</accession>